<evidence type="ECO:0000256" key="2">
    <source>
        <dbReference type="ARBA" id="ARBA00022598"/>
    </source>
</evidence>
<dbReference type="PANTHER" id="PTHR43024">
    <property type="entry name" value="UDP-N-ACETYLMURAMOYL-TRIPEPTIDE--D-ALANYL-D-ALANINE LIGASE"/>
    <property type="match status" value="1"/>
</dbReference>
<dbReference type="Pfam" id="PF02875">
    <property type="entry name" value="Mur_ligase_C"/>
    <property type="match status" value="1"/>
</dbReference>
<dbReference type="InterPro" id="IPR004101">
    <property type="entry name" value="Mur_ligase_C"/>
</dbReference>
<dbReference type="GO" id="GO:0008766">
    <property type="term" value="F:UDP-N-acetylmuramoylalanyl-D-glutamyl-2,6-diaminopimelate-D-alanyl-D-alanine ligase activity"/>
    <property type="evidence" value="ECO:0007669"/>
    <property type="project" value="RHEA"/>
</dbReference>
<dbReference type="Gene3D" id="3.90.190.20">
    <property type="entry name" value="Mur ligase, C-terminal domain"/>
    <property type="match status" value="1"/>
</dbReference>
<feature type="binding site" evidence="10">
    <location>
        <begin position="105"/>
        <end position="111"/>
    </location>
    <ligand>
        <name>ATP</name>
        <dbReference type="ChEBI" id="CHEBI:30616"/>
    </ligand>
</feature>
<dbReference type="EC" id="6.3.2.10" evidence="10 11"/>
<dbReference type="InterPro" id="IPR013221">
    <property type="entry name" value="Mur_ligase_cen"/>
</dbReference>
<evidence type="ECO:0000256" key="10">
    <source>
        <dbReference type="HAMAP-Rule" id="MF_02019"/>
    </source>
</evidence>
<evidence type="ECO:0000313" key="15">
    <source>
        <dbReference type="EMBL" id="OBS09077.1"/>
    </source>
</evidence>
<evidence type="ECO:0000256" key="7">
    <source>
        <dbReference type="ARBA" id="ARBA00022984"/>
    </source>
</evidence>
<comment type="subcellular location">
    <subcellularLocation>
        <location evidence="10 11">Cytoplasm</location>
    </subcellularLocation>
</comment>
<comment type="similarity">
    <text evidence="10">Belongs to the MurCDEF family. MurF subfamily.</text>
</comment>
<dbReference type="GO" id="GO:0005524">
    <property type="term" value="F:ATP binding"/>
    <property type="evidence" value="ECO:0007669"/>
    <property type="project" value="UniProtKB-UniRule"/>
</dbReference>
<dbReference type="UniPathway" id="UPA00219"/>
<keyword evidence="4 10" id="KW-0547">Nucleotide-binding</keyword>
<comment type="function">
    <text evidence="10 11">Involved in cell wall formation. Catalyzes the final step in the synthesis of UDP-N-acetylmuramoyl-pentapeptide, the precursor of murein.</text>
</comment>
<dbReference type="Proteomes" id="UP000029273">
    <property type="component" value="Unassembled WGS sequence"/>
</dbReference>
<dbReference type="GO" id="GO:0009252">
    <property type="term" value="P:peptidoglycan biosynthetic process"/>
    <property type="evidence" value="ECO:0007669"/>
    <property type="project" value="UniProtKB-UniRule"/>
</dbReference>
<evidence type="ECO:0000256" key="9">
    <source>
        <dbReference type="ARBA" id="ARBA00023316"/>
    </source>
</evidence>
<keyword evidence="16" id="KW-1185">Reference proteome</keyword>
<dbReference type="HAMAP" id="MF_02019">
    <property type="entry name" value="MurF"/>
    <property type="match status" value="1"/>
</dbReference>
<dbReference type="PANTHER" id="PTHR43024:SF1">
    <property type="entry name" value="UDP-N-ACETYLMURAMOYL-TRIPEPTIDE--D-ALANYL-D-ALANINE LIGASE"/>
    <property type="match status" value="1"/>
</dbReference>
<evidence type="ECO:0000256" key="1">
    <source>
        <dbReference type="ARBA" id="ARBA00022490"/>
    </source>
</evidence>
<dbReference type="InterPro" id="IPR000713">
    <property type="entry name" value="Mur_ligase_N"/>
</dbReference>
<dbReference type="GO" id="GO:0071555">
    <property type="term" value="P:cell wall organization"/>
    <property type="evidence" value="ECO:0007669"/>
    <property type="project" value="UniProtKB-KW"/>
</dbReference>
<evidence type="ECO:0000259" key="14">
    <source>
        <dbReference type="Pfam" id="PF08245"/>
    </source>
</evidence>
<name>A0A1A6C3D9_9GAMM</name>
<dbReference type="Gene3D" id="3.40.1190.10">
    <property type="entry name" value="Mur-like, catalytic domain"/>
    <property type="match status" value="1"/>
</dbReference>
<dbReference type="EMBL" id="JQSG02000003">
    <property type="protein sequence ID" value="OBS09077.1"/>
    <property type="molecule type" value="Genomic_DNA"/>
</dbReference>
<keyword evidence="5 10" id="KW-0067">ATP-binding</keyword>
<evidence type="ECO:0000313" key="16">
    <source>
        <dbReference type="Proteomes" id="UP000029273"/>
    </source>
</evidence>
<comment type="catalytic activity">
    <reaction evidence="10 11">
        <text>D-alanyl-D-alanine + UDP-N-acetyl-alpha-D-muramoyl-L-alanyl-gamma-D-glutamyl-meso-2,6-diaminopimelate + ATP = UDP-N-acetyl-alpha-D-muramoyl-L-alanyl-gamma-D-glutamyl-meso-2,6-diaminopimeloyl-D-alanyl-D-alanine + ADP + phosphate + H(+)</text>
        <dbReference type="Rhea" id="RHEA:28374"/>
        <dbReference type="ChEBI" id="CHEBI:15378"/>
        <dbReference type="ChEBI" id="CHEBI:30616"/>
        <dbReference type="ChEBI" id="CHEBI:43474"/>
        <dbReference type="ChEBI" id="CHEBI:57822"/>
        <dbReference type="ChEBI" id="CHEBI:61386"/>
        <dbReference type="ChEBI" id="CHEBI:83905"/>
        <dbReference type="ChEBI" id="CHEBI:456216"/>
        <dbReference type="EC" id="6.3.2.10"/>
    </reaction>
</comment>
<gene>
    <name evidence="10" type="primary">murF</name>
    <name evidence="15" type="ORF">Thpro_021405</name>
</gene>
<dbReference type="Pfam" id="PF01225">
    <property type="entry name" value="Mur_ligase"/>
    <property type="match status" value="1"/>
</dbReference>
<dbReference type="GO" id="GO:0005737">
    <property type="term" value="C:cytoplasm"/>
    <property type="evidence" value="ECO:0007669"/>
    <property type="project" value="UniProtKB-SubCell"/>
</dbReference>
<proteinExistence type="inferred from homology"/>
<evidence type="ECO:0000256" key="3">
    <source>
        <dbReference type="ARBA" id="ARBA00022618"/>
    </source>
</evidence>
<organism evidence="15 16">
    <name type="scientific">Acidihalobacter prosperus</name>
    <dbReference type="NCBI Taxonomy" id="160660"/>
    <lineage>
        <taxon>Bacteria</taxon>
        <taxon>Pseudomonadati</taxon>
        <taxon>Pseudomonadota</taxon>
        <taxon>Gammaproteobacteria</taxon>
        <taxon>Chromatiales</taxon>
        <taxon>Ectothiorhodospiraceae</taxon>
        <taxon>Acidihalobacter</taxon>
    </lineage>
</organism>
<dbReference type="InterPro" id="IPR005863">
    <property type="entry name" value="UDP-N-AcMur_synth"/>
</dbReference>
<evidence type="ECO:0000256" key="5">
    <source>
        <dbReference type="ARBA" id="ARBA00022840"/>
    </source>
</evidence>
<evidence type="ECO:0000256" key="4">
    <source>
        <dbReference type="ARBA" id="ARBA00022741"/>
    </source>
</evidence>
<evidence type="ECO:0000256" key="8">
    <source>
        <dbReference type="ARBA" id="ARBA00023306"/>
    </source>
</evidence>
<evidence type="ECO:0000259" key="12">
    <source>
        <dbReference type="Pfam" id="PF01225"/>
    </source>
</evidence>
<keyword evidence="8 10" id="KW-0131">Cell cycle</keyword>
<evidence type="ECO:0000256" key="11">
    <source>
        <dbReference type="RuleBase" id="RU004136"/>
    </source>
</evidence>
<feature type="domain" description="Mur ligase C-terminal" evidence="13">
    <location>
        <begin position="307"/>
        <end position="429"/>
    </location>
</feature>
<keyword evidence="9 10" id="KW-0961">Cell wall biogenesis/degradation</keyword>
<keyword evidence="3 10" id="KW-0132">Cell division</keyword>
<dbReference type="Gene3D" id="3.40.1390.10">
    <property type="entry name" value="MurE/MurF, N-terminal domain"/>
    <property type="match status" value="1"/>
</dbReference>
<keyword evidence="1 10" id="KW-0963">Cytoplasm</keyword>
<dbReference type="GO" id="GO:0008360">
    <property type="term" value="P:regulation of cell shape"/>
    <property type="evidence" value="ECO:0007669"/>
    <property type="project" value="UniProtKB-KW"/>
</dbReference>
<dbReference type="Pfam" id="PF08245">
    <property type="entry name" value="Mur_ligase_M"/>
    <property type="match status" value="1"/>
</dbReference>
<dbReference type="InterPro" id="IPR051046">
    <property type="entry name" value="MurCDEF_CellWall_CoF430Synth"/>
</dbReference>
<dbReference type="RefSeq" id="WP_065089427.1">
    <property type="nucleotide sequence ID" value="NZ_JQSG02000003.1"/>
</dbReference>
<evidence type="ECO:0000259" key="13">
    <source>
        <dbReference type="Pfam" id="PF02875"/>
    </source>
</evidence>
<sequence>MNRWPLSQVAVWSQGRLQGDDVSVTGVGTDSRTLSAGALFVALAGARFDGHDYIGPQLPAAALMVSRPVRDARPQVLVDDTLAGLARFAGAWRGQLAARVIGLTGSNGKTTVKEMLASILAQAGPTQYTRGNLNNHIGVPLSLLTIEPSHRYAVIEMGANHAGEIAALTAMVRPQVALVNNAGPAHLEGFGDLAGVARAKGEIYGGLPADGVAVVNADDAFAGDWLALNRERRVLRFGLEQPAEIRGEYRQGHLRVDTPGGAFELQLPLPGRHNAMNALAATAAALGAGVGLDAVRAGLTAVRPVAGRLRRLQGSDGIMILDDTYNANPGSLSAGLDVLTEQPGRHWLVLGDMAELGDTGPALHREAGARARAADVERLFTLGRLSHGAAEAFGAGAIHCPDIEALAAAVVRSAEVAPRPLTVLIKGSRSMGLERLLARLLPDDDESGAGGHHAV</sequence>
<keyword evidence="2 10" id="KW-0436">Ligase</keyword>
<dbReference type="NCBIfam" id="TIGR01143">
    <property type="entry name" value="murF"/>
    <property type="match status" value="1"/>
</dbReference>
<keyword evidence="6 10" id="KW-0133">Cell shape</keyword>
<evidence type="ECO:0000256" key="6">
    <source>
        <dbReference type="ARBA" id="ARBA00022960"/>
    </source>
</evidence>
<dbReference type="InterPro" id="IPR036565">
    <property type="entry name" value="Mur-like_cat_sf"/>
</dbReference>
<dbReference type="SUPFAM" id="SSF53244">
    <property type="entry name" value="MurD-like peptide ligases, peptide-binding domain"/>
    <property type="match status" value="1"/>
</dbReference>
<reference evidence="15 16" key="1">
    <citation type="journal article" date="2014" name="Genome Announc.">
        <title>Draft Genome Sequence of the Iron-Oxidizing, Acidophilic, and Halotolerant 'Thiobacillus prosperus' Type Strain DSM 5130.</title>
        <authorList>
            <person name="Ossandon F.J."/>
            <person name="Cardenas J.P."/>
            <person name="Corbett M."/>
            <person name="Quatrini R."/>
            <person name="Holmes D.S."/>
            <person name="Watkin E."/>
        </authorList>
    </citation>
    <scope>NUCLEOTIDE SEQUENCE [LARGE SCALE GENOMIC DNA]</scope>
    <source>
        <strain evidence="15 16">DSM 5130</strain>
    </source>
</reference>
<dbReference type="SUPFAM" id="SSF63418">
    <property type="entry name" value="MurE/MurF N-terminal domain"/>
    <property type="match status" value="1"/>
</dbReference>
<dbReference type="GO" id="GO:0047480">
    <property type="term" value="F:UDP-N-acetylmuramoyl-tripeptide-D-alanyl-D-alanine ligase activity"/>
    <property type="evidence" value="ECO:0007669"/>
    <property type="project" value="UniProtKB-UniRule"/>
</dbReference>
<comment type="caution">
    <text evidence="15">The sequence shown here is derived from an EMBL/GenBank/DDBJ whole genome shotgun (WGS) entry which is preliminary data.</text>
</comment>
<dbReference type="GO" id="GO:0051301">
    <property type="term" value="P:cell division"/>
    <property type="evidence" value="ECO:0007669"/>
    <property type="project" value="UniProtKB-KW"/>
</dbReference>
<keyword evidence="7 10" id="KW-0573">Peptidoglycan synthesis</keyword>
<comment type="pathway">
    <text evidence="10 11">Cell wall biogenesis; peptidoglycan biosynthesis.</text>
</comment>
<dbReference type="InterPro" id="IPR035911">
    <property type="entry name" value="MurE/MurF_N"/>
</dbReference>
<dbReference type="OrthoDB" id="9801978at2"/>
<dbReference type="AlphaFoldDB" id="A0A1A6C3D9"/>
<feature type="domain" description="Mur ligase N-terminal catalytic" evidence="12">
    <location>
        <begin position="24"/>
        <end position="56"/>
    </location>
</feature>
<dbReference type="InterPro" id="IPR036615">
    <property type="entry name" value="Mur_ligase_C_dom_sf"/>
</dbReference>
<dbReference type="SUPFAM" id="SSF53623">
    <property type="entry name" value="MurD-like peptide ligases, catalytic domain"/>
    <property type="match status" value="1"/>
</dbReference>
<protein>
    <recommendedName>
        <fullName evidence="10 11">UDP-N-acetylmuramoyl-tripeptide--D-alanyl-D-alanine ligase</fullName>
        <ecNumber evidence="10 11">6.3.2.10</ecNumber>
    </recommendedName>
    <alternativeName>
        <fullName evidence="10">D-alanyl-D-alanine-adding enzyme</fullName>
    </alternativeName>
</protein>
<feature type="domain" description="Mur ligase central" evidence="14">
    <location>
        <begin position="104"/>
        <end position="285"/>
    </location>
</feature>
<accession>A0A1A6C3D9</accession>